<comment type="caution">
    <text evidence="2">The sequence shown here is derived from an EMBL/GenBank/DDBJ whole genome shotgun (WGS) entry which is preliminary data.</text>
</comment>
<organism evidence="2 3">
    <name type="scientific">Microlunatus kandeliicorticis</name>
    <dbReference type="NCBI Taxonomy" id="1759536"/>
    <lineage>
        <taxon>Bacteria</taxon>
        <taxon>Bacillati</taxon>
        <taxon>Actinomycetota</taxon>
        <taxon>Actinomycetes</taxon>
        <taxon>Propionibacteriales</taxon>
        <taxon>Propionibacteriaceae</taxon>
        <taxon>Microlunatus</taxon>
    </lineage>
</organism>
<dbReference type="AlphaFoldDB" id="A0A7W3IV05"/>
<dbReference type="EMBL" id="JACGWT010000006">
    <property type="protein sequence ID" value="MBA8795742.1"/>
    <property type="molecule type" value="Genomic_DNA"/>
</dbReference>
<dbReference type="NCBIfam" id="NF037970">
    <property type="entry name" value="vanZ_1"/>
    <property type="match status" value="1"/>
</dbReference>
<keyword evidence="1" id="KW-1133">Transmembrane helix</keyword>
<reference evidence="2 3" key="1">
    <citation type="submission" date="2020-07" db="EMBL/GenBank/DDBJ databases">
        <title>Sequencing the genomes of 1000 actinobacteria strains.</title>
        <authorList>
            <person name="Klenk H.-P."/>
        </authorList>
    </citation>
    <scope>NUCLEOTIDE SEQUENCE [LARGE SCALE GENOMIC DNA]</scope>
    <source>
        <strain evidence="2 3">DSM 100723</strain>
    </source>
</reference>
<dbReference type="RefSeq" id="WP_235970894.1">
    <property type="nucleotide sequence ID" value="NZ_JACGWT010000006.1"/>
</dbReference>
<keyword evidence="3" id="KW-1185">Reference proteome</keyword>
<evidence type="ECO:0000256" key="1">
    <source>
        <dbReference type="SAM" id="Phobius"/>
    </source>
</evidence>
<keyword evidence="1" id="KW-0472">Membrane</keyword>
<evidence type="ECO:0000313" key="3">
    <source>
        <dbReference type="Proteomes" id="UP000523079"/>
    </source>
</evidence>
<gene>
    <name evidence="2" type="ORF">FHX74_003383</name>
</gene>
<name>A0A7W3IV05_9ACTN</name>
<feature type="transmembrane region" description="Helical" evidence="1">
    <location>
        <begin position="21"/>
        <end position="39"/>
    </location>
</feature>
<feature type="transmembrane region" description="Helical" evidence="1">
    <location>
        <begin position="59"/>
        <end position="77"/>
    </location>
</feature>
<protein>
    <submittedName>
        <fullName evidence="2">Uncharacterized protein (TIGR03382 family)</fullName>
    </submittedName>
</protein>
<evidence type="ECO:0000313" key="2">
    <source>
        <dbReference type="EMBL" id="MBA8795742.1"/>
    </source>
</evidence>
<keyword evidence="1" id="KW-0812">Transmembrane</keyword>
<dbReference type="Proteomes" id="UP000523079">
    <property type="component" value="Unassembled WGS sequence"/>
</dbReference>
<feature type="transmembrane region" description="Helical" evidence="1">
    <location>
        <begin position="118"/>
        <end position="137"/>
    </location>
</feature>
<proteinExistence type="predicted"/>
<feature type="transmembrane region" description="Helical" evidence="1">
    <location>
        <begin position="86"/>
        <end position="106"/>
    </location>
</feature>
<accession>A0A7W3IV05</accession>
<sequence length="150" mass="16012">MTTTPTRSGRPAGSADPGVHRLWWLLGGLAVGVQLWAIYRPSSPPSPGWFPDVDKLGHLLIFAAPVAALLLATRTTGGRFGARARWLVPAVFAVHAVVSELLQYAFYSTRDGDWRDAVADGCGIVLGLLAAAGWAALARRRRAQRRVAAG</sequence>